<dbReference type="Proteomes" id="UP000319010">
    <property type="component" value="Unassembled WGS sequence"/>
</dbReference>
<dbReference type="Pfam" id="PF03090">
    <property type="entry name" value="Replicase"/>
    <property type="match status" value="1"/>
</dbReference>
<dbReference type="RefSeq" id="WP_141425163.1">
    <property type="nucleotide sequence ID" value="NZ_JASPFB010000034.1"/>
</dbReference>
<comment type="caution">
    <text evidence="1">The sequence shown here is derived from an EMBL/GenBank/DDBJ whole genome shotgun (WGS) entry which is preliminary data.</text>
</comment>
<sequence length="296" mass="33384">MTPKNPRAASWEAAWLPRRPLSGREKSGPYRRRPRDEALTDPLIEANPLVKKSLVIVDVDTTEVEGLTTLLGLPHESWAVRRRGPVGTGHLGWALTAPVCLTDAARRRPVRLLARIETGLTDVLGADTAYTGRITRNPIHPGPHRHTLWDQDHETIPTYSLRDLASPLEALGALPAWDDPRPRKSSGIGRNVDIFDRTRSWGYRAIRRYWTDDPETWAQIVEARATMLNHALENEGRTPLPAMEIHHLSRSIAKWIWKRFTPTEFSKIQSTRAKISGPTRQKKSANIIQEALNGNV</sequence>
<accession>A0A507ZXJ3</accession>
<dbReference type="Gene3D" id="1.10.340.50">
    <property type="match status" value="1"/>
</dbReference>
<gene>
    <name evidence="1" type="ORF">FK256_13935</name>
</gene>
<dbReference type="InterPro" id="IPR004322">
    <property type="entry name" value="Plasmid_replicase_bac"/>
</dbReference>
<evidence type="ECO:0000313" key="1">
    <source>
        <dbReference type="EMBL" id="TQD41271.1"/>
    </source>
</evidence>
<organism evidence="1 2">
    <name type="scientific">Actinomyces johnsonii</name>
    <dbReference type="NCBI Taxonomy" id="544581"/>
    <lineage>
        <taxon>Bacteria</taxon>
        <taxon>Bacillati</taxon>
        <taxon>Actinomycetota</taxon>
        <taxon>Actinomycetes</taxon>
        <taxon>Actinomycetales</taxon>
        <taxon>Actinomycetaceae</taxon>
        <taxon>Actinomyces</taxon>
    </lineage>
</organism>
<reference evidence="1 2" key="1">
    <citation type="submission" date="2019-06" db="EMBL/GenBank/DDBJ databases">
        <title>Draft genome sequence of Actinomyces johnsonii CCUG 34287T.</title>
        <authorList>
            <person name="Salva-Serra F."/>
            <person name="Cardew S."/>
            <person name="Moore E."/>
        </authorList>
    </citation>
    <scope>NUCLEOTIDE SEQUENCE [LARGE SCALE GENOMIC DNA]</scope>
    <source>
        <strain evidence="1 2">CCUG 34287</strain>
    </source>
</reference>
<dbReference type="EMBL" id="VICB01000030">
    <property type="protein sequence ID" value="TQD41271.1"/>
    <property type="molecule type" value="Genomic_DNA"/>
</dbReference>
<dbReference type="AlphaFoldDB" id="A0A507ZXJ3"/>
<protein>
    <submittedName>
        <fullName evidence="1">Uncharacterized protein</fullName>
    </submittedName>
</protein>
<proteinExistence type="predicted"/>
<evidence type="ECO:0000313" key="2">
    <source>
        <dbReference type="Proteomes" id="UP000319010"/>
    </source>
</evidence>
<name>A0A507ZXJ3_9ACTO</name>